<proteinExistence type="predicted"/>
<keyword evidence="4" id="KW-1185">Reference proteome</keyword>
<organism evidence="3 4">
    <name type="scientific">Adhaeribacter terreus</name>
    <dbReference type="NCBI Taxonomy" id="529703"/>
    <lineage>
        <taxon>Bacteria</taxon>
        <taxon>Pseudomonadati</taxon>
        <taxon>Bacteroidota</taxon>
        <taxon>Cytophagia</taxon>
        <taxon>Cytophagales</taxon>
        <taxon>Hymenobacteraceae</taxon>
        <taxon>Adhaeribacter</taxon>
    </lineage>
</organism>
<dbReference type="RefSeq" id="WP_378016913.1">
    <property type="nucleotide sequence ID" value="NZ_JBHSKT010000004.1"/>
</dbReference>
<sequence>MRILYILIFLLWAFPAASVSAETTFLPEKPTVLPPDFCRIYGSVYFERDPRKQAGTQFTIYEETEEAFANLVVYKEDNKLFADAPGLWYPAPNRDFADFVVFVSPNRNLADFGVYFTKTRSFAGCKD</sequence>
<feature type="domain" description="7(1) septoil knot" evidence="2">
    <location>
        <begin position="38"/>
        <end position="126"/>
    </location>
</feature>
<evidence type="ECO:0000313" key="4">
    <source>
        <dbReference type="Proteomes" id="UP001596161"/>
    </source>
</evidence>
<feature type="signal peptide" evidence="1">
    <location>
        <begin position="1"/>
        <end position="21"/>
    </location>
</feature>
<keyword evidence="1" id="KW-0732">Signal</keyword>
<comment type="caution">
    <text evidence="3">The sequence shown here is derived from an EMBL/GenBank/DDBJ whole genome shotgun (WGS) entry which is preliminary data.</text>
</comment>
<protein>
    <submittedName>
        <fullName evidence="3">DUF6150 family protein</fullName>
    </submittedName>
</protein>
<dbReference type="InterPro" id="IPR046148">
    <property type="entry name" value="Septknot"/>
</dbReference>
<accession>A0ABW0EBF5</accession>
<reference evidence="4" key="1">
    <citation type="journal article" date="2019" name="Int. J. Syst. Evol. Microbiol.">
        <title>The Global Catalogue of Microorganisms (GCM) 10K type strain sequencing project: providing services to taxonomists for standard genome sequencing and annotation.</title>
        <authorList>
            <consortium name="The Broad Institute Genomics Platform"/>
            <consortium name="The Broad Institute Genome Sequencing Center for Infectious Disease"/>
            <person name="Wu L."/>
            <person name="Ma J."/>
        </authorList>
    </citation>
    <scope>NUCLEOTIDE SEQUENCE [LARGE SCALE GENOMIC DNA]</scope>
    <source>
        <strain evidence="4">KACC 12602</strain>
    </source>
</reference>
<evidence type="ECO:0000259" key="2">
    <source>
        <dbReference type="Pfam" id="PF19647"/>
    </source>
</evidence>
<dbReference type="Proteomes" id="UP001596161">
    <property type="component" value="Unassembled WGS sequence"/>
</dbReference>
<dbReference type="Pfam" id="PF19647">
    <property type="entry name" value="Septknot"/>
    <property type="match status" value="1"/>
</dbReference>
<gene>
    <name evidence="3" type="ORF">ACFPIB_07995</name>
</gene>
<feature type="chain" id="PRO_5046871563" evidence="1">
    <location>
        <begin position="22"/>
        <end position="127"/>
    </location>
</feature>
<evidence type="ECO:0000313" key="3">
    <source>
        <dbReference type="EMBL" id="MFC5270543.1"/>
    </source>
</evidence>
<evidence type="ECO:0000256" key="1">
    <source>
        <dbReference type="SAM" id="SignalP"/>
    </source>
</evidence>
<dbReference type="EMBL" id="JBHSKT010000004">
    <property type="protein sequence ID" value="MFC5270543.1"/>
    <property type="molecule type" value="Genomic_DNA"/>
</dbReference>
<name>A0ABW0EBF5_9BACT</name>